<feature type="region of interest" description="Disordered" evidence="5">
    <location>
        <begin position="337"/>
        <end position="375"/>
    </location>
</feature>
<evidence type="ECO:0008006" key="10">
    <source>
        <dbReference type="Google" id="ProtNLM"/>
    </source>
</evidence>
<dbReference type="EMBL" id="CAJHNH020000313">
    <property type="protein sequence ID" value="CAG5116861.1"/>
    <property type="molecule type" value="Genomic_DNA"/>
</dbReference>
<dbReference type="InterPro" id="IPR019786">
    <property type="entry name" value="Zinc_finger_PHD-type_CS"/>
</dbReference>
<dbReference type="GO" id="GO:0008270">
    <property type="term" value="F:zinc ion binding"/>
    <property type="evidence" value="ECO:0007669"/>
    <property type="project" value="UniProtKB-KW"/>
</dbReference>
<dbReference type="CDD" id="cd15536">
    <property type="entry name" value="PHD_PHRF1"/>
    <property type="match status" value="1"/>
</dbReference>
<keyword evidence="2 4" id="KW-0863">Zinc-finger</keyword>
<dbReference type="CDD" id="cd16635">
    <property type="entry name" value="mRING-HC-C3HC3D_PHRF1"/>
    <property type="match status" value="1"/>
</dbReference>
<evidence type="ECO:0000313" key="9">
    <source>
        <dbReference type="Proteomes" id="UP000678393"/>
    </source>
</evidence>
<feature type="region of interest" description="Disordered" evidence="5">
    <location>
        <begin position="1479"/>
        <end position="1528"/>
    </location>
</feature>
<feature type="compositionally biased region" description="Acidic residues" evidence="5">
    <location>
        <begin position="852"/>
        <end position="863"/>
    </location>
</feature>
<dbReference type="SMART" id="SM00184">
    <property type="entry name" value="RING"/>
    <property type="match status" value="2"/>
</dbReference>
<feature type="compositionally biased region" description="Basic and acidic residues" evidence="5">
    <location>
        <begin position="1031"/>
        <end position="1045"/>
    </location>
</feature>
<dbReference type="Gene3D" id="3.30.40.10">
    <property type="entry name" value="Zinc/RING finger domain, C3HC4 (zinc finger)"/>
    <property type="match status" value="2"/>
</dbReference>
<dbReference type="SUPFAM" id="SSF57850">
    <property type="entry name" value="RING/U-box"/>
    <property type="match status" value="1"/>
</dbReference>
<dbReference type="PROSITE" id="PS50016">
    <property type="entry name" value="ZF_PHD_2"/>
    <property type="match status" value="1"/>
</dbReference>
<feature type="region of interest" description="Disordered" evidence="5">
    <location>
        <begin position="639"/>
        <end position="661"/>
    </location>
</feature>
<evidence type="ECO:0000256" key="5">
    <source>
        <dbReference type="SAM" id="MobiDB-lite"/>
    </source>
</evidence>
<dbReference type="SUPFAM" id="SSF57903">
    <property type="entry name" value="FYVE/PHD zinc finger"/>
    <property type="match status" value="1"/>
</dbReference>
<feature type="region of interest" description="Disordered" evidence="5">
    <location>
        <begin position="809"/>
        <end position="957"/>
    </location>
</feature>
<evidence type="ECO:0000256" key="4">
    <source>
        <dbReference type="PROSITE-ProRule" id="PRU00175"/>
    </source>
</evidence>
<feature type="non-terminal residue" evidence="8">
    <location>
        <position position="1543"/>
    </location>
</feature>
<dbReference type="InterPro" id="IPR013083">
    <property type="entry name" value="Znf_RING/FYVE/PHD"/>
</dbReference>
<feature type="compositionally biased region" description="Low complexity" evidence="5">
    <location>
        <begin position="530"/>
        <end position="544"/>
    </location>
</feature>
<protein>
    <recommendedName>
        <fullName evidence="10">PHD and RING finger domain-containing protein 1</fullName>
    </recommendedName>
</protein>
<evidence type="ECO:0000256" key="3">
    <source>
        <dbReference type="ARBA" id="ARBA00022833"/>
    </source>
</evidence>
<keyword evidence="1" id="KW-0479">Metal-binding</keyword>
<dbReference type="InterPro" id="IPR001841">
    <property type="entry name" value="Znf_RING"/>
</dbReference>
<feature type="region of interest" description="Disordered" evidence="5">
    <location>
        <begin position="1361"/>
        <end position="1415"/>
    </location>
</feature>
<keyword evidence="9" id="KW-1185">Reference proteome</keyword>
<gene>
    <name evidence="8" type="ORF">CUNI_LOCUS2419</name>
</gene>
<feature type="compositionally biased region" description="Acidic residues" evidence="5">
    <location>
        <begin position="829"/>
        <end position="842"/>
    </location>
</feature>
<feature type="region of interest" description="Disordered" evidence="5">
    <location>
        <begin position="1031"/>
        <end position="1233"/>
    </location>
</feature>
<accession>A0A8S3YNJ6</accession>
<feature type="region of interest" description="Disordered" evidence="5">
    <location>
        <begin position="1"/>
        <end position="48"/>
    </location>
</feature>
<feature type="compositionally biased region" description="Low complexity" evidence="5">
    <location>
        <begin position="1051"/>
        <end position="1060"/>
    </location>
</feature>
<evidence type="ECO:0000256" key="2">
    <source>
        <dbReference type="ARBA" id="ARBA00022771"/>
    </source>
</evidence>
<feature type="region of interest" description="Disordered" evidence="5">
    <location>
        <begin position="233"/>
        <end position="320"/>
    </location>
</feature>
<feature type="domain" description="RING-type" evidence="7">
    <location>
        <begin position="51"/>
        <end position="92"/>
    </location>
</feature>
<feature type="compositionally biased region" description="Low complexity" evidence="5">
    <location>
        <begin position="487"/>
        <end position="523"/>
    </location>
</feature>
<feature type="compositionally biased region" description="Basic and acidic residues" evidence="5">
    <location>
        <begin position="1064"/>
        <end position="1090"/>
    </location>
</feature>
<feature type="compositionally biased region" description="Basic residues" evidence="5">
    <location>
        <begin position="1161"/>
        <end position="1180"/>
    </location>
</feature>
<evidence type="ECO:0000259" key="7">
    <source>
        <dbReference type="PROSITE" id="PS50089"/>
    </source>
</evidence>
<dbReference type="SMART" id="SM00249">
    <property type="entry name" value="PHD"/>
    <property type="match status" value="1"/>
</dbReference>
<feature type="compositionally biased region" description="Acidic residues" evidence="5">
    <location>
        <begin position="938"/>
        <end position="949"/>
    </location>
</feature>
<feature type="compositionally biased region" description="Basic and acidic residues" evidence="5">
    <location>
        <begin position="973"/>
        <end position="1007"/>
    </location>
</feature>
<organism evidence="8 9">
    <name type="scientific">Candidula unifasciata</name>
    <dbReference type="NCBI Taxonomy" id="100452"/>
    <lineage>
        <taxon>Eukaryota</taxon>
        <taxon>Metazoa</taxon>
        <taxon>Spiralia</taxon>
        <taxon>Lophotrochozoa</taxon>
        <taxon>Mollusca</taxon>
        <taxon>Gastropoda</taxon>
        <taxon>Heterobranchia</taxon>
        <taxon>Euthyneura</taxon>
        <taxon>Panpulmonata</taxon>
        <taxon>Eupulmonata</taxon>
        <taxon>Stylommatophora</taxon>
        <taxon>Helicina</taxon>
        <taxon>Helicoidea</taxon>
        <taxon>Geomitridae</taxon>
        <taxon>Candidula</taxon>
    </lineage>
</organism>
<dbReference type="Pfam" id="PF13639">
    <property type="entry name" value="zf-RING_2"/>
    <property type="match status" value="1"/>
</dbReference>
<feature type="region of interest" description="Disordered" evidence="5">
    <location>
        <begin position="480"/>
        <end position="565"/>
    </location>
</feature>
<feature type="compositionally biased region" description="Basic and acidic residues" evidence="5">
    <location>
        <begin position="864"/>
        <end position="874"/>
    </location>
</feature>
<sequence>VSENDNEDDDSEGDEDSDEEDDEEEEGDVEQGEEVDNADDSSSGDENSDRCPICLNRLRVQDIGTPESCDHSFCLECIQAWAKNVNTCPVDRQVFRIILGRHAGEEKIFKQFPVEDSQQENEEVEEDPTYCEVCGHSDREDRLLLCDRCDLGYHCDCLDPPLASVPVHEWFCPDCQQSRAAVDTEHHGSGRQIARTRISERVRRLIAEARAERAERRRRVAEMIVAQEALEGAEATLEPSASATTSAVKATRKKTTKTTRKRRTSKKKTVRKRKKTTKKRKTKRKSTGKKTKTRKRRSKGKGKRKVKKTKSTSSASSTALARTAISRAVTSVKGRIADKLGLSKPPAGRSIPMQKLPPSGSRQEGPGRSFADHGASTLSLLGSKDELYLFADQEGEERQPVSRPAISAEILLSRSARSSHKPLSFSPVKKKVVVEETPSTPTSASAVSGGFDLLGSILQNQDLLHKGSKHVTINRDGSLTAANTGLSGSSTQIRSTSSTVSLQLTSPSARNSSDSPTTSASESPTRESKSATSTSPSKSQPQRSVSFSSNAVSPTDAPDSLRAGNDVRKVTASLVSDEKQSSNLAAPLDKSDFLPDLVDSETKYSCLSMDISVDDTQDSNAAKSLIETEQCLLASVDGVRHNNDDNSSDNVYSSTASSGSTDVENRVKFNFAEVRKMEPESKPLTSSESSSDGIDNIKSNNSLSVGSRESDTVLNNIVSDSPEQDMEDVKSGVDLEADAIFSNNARLNAEEDAGNNSIGFSTPTNSQTSLRNFAAVSSDLNSVHDDSSVGIMKRNFDILVSTSSNLAGYESGEENDNIESFVQNPADREEGEASESEEDEVKGEDRQRAEEGQEEGEIVDEEERERYHERRNMCAEEIEDSGGLDVNAIHIEEMEIGTFRKRSMSQNEDNNNEDNKKIKLDDGTTAGTEVKQESLQEEKEEEEESDEEDYGSRKPVGRSSFLLSSILSSLKASDFDGAKENEESRDRTEKKTEEVEIQKVERQNSEPEKEEDVTVKPISILDFIGDASAKKFGLDTEDIDKDRASQDVGYHRGYSSYSGGNSYGHRDSRPNGDRRPNQWQRDRRGGDAETGHGNLEAALPRSFDRRKDSWQEDKKSGSRDNRSSSQRSDSHEQRLSRSHHGRESEKGHRRRDGESSDRVVRSRSRSGSRSPRKGEKRKRDKYHEDKSKHEKRRKSRWNQETEEVNKEDNGKQDIEVEQKKENDLSKVQSNGFPTNVAPEARLVASEHYQSQQYPPAYPYSRAPMPPLVRPPPHHLPQMHAHIPPPGLPFNHSASLGHQQYSQTQHGHSGHQVNQVRPHQPPHLQGFPASYYPHISGVPPRVPPPSHTYPHAMYAGNARYPSQPGQPAASLVHPGAPAGQPHSSYPRYPQSATHSYTQPVPHGTYPPRQAGPAGAAVPATVYSPATATSAAAAAYPPQPPQSAPTTPAMPRYNYPAASTKQETAVTHSVTSMKAEPIIAASTAPPEPQKSSHKHTQKVRETVKESPVKEVKPPRARFPASPPPAAPIKGITTFDRVDSSILLNE</sequence>
<feature type="compositionally biased region" description="Basic and acidic residues" evidence="5">
    <location>
        <begin position="913"/>
        <end position="922"/>
    </location>
</feature>
<name>A0A8S3YNJ6_9EUPU</name>
<dbReference type="InterPro" id="IPR017907">
    <property type="entry name" value="Znf_RING_CS"/>
</dbReference>
<reference evidence="8" key="1">
    <citation type="submission" date="2021-04" db="EMBL/GenBank/DDBJ databases">
        <authorList>
            <consortium name="Molecular Ecology Group"/>
        </authorList>
    </citation>
    <scope>NUCLEOTIDE SEQUENCE</scope>
</reference>
<evidence type="ECO:0000313" key="8">
    <source>
        <dbReference type="EMBL" id="CAG5116861.1"/>
    </source>
</evidence>
<dbReference type="InterPro" id="IPR001965">
    <property type="entry name" value="Znf_PHD"/>
</dbReference>
<dbReference type="OrthoDB" id="1935339at2759"/>
<evidence type="ECO:0000256" key="1">
    <source>
        <dbReference type="ARBA" id="ARBA00022723"/>
    </source>
</evidence>
<evidence type="ECO:0000259" key="6">
    <source>
        <dbReference type="PROSITE" id="PS50016"/>
    </source>
</evidence>
<dbReference type="InterPro" id="IPR011011">
    <property type="entry name" value="Znf_FYVE_PHD"/>
</dbReference>
<dbReference type="PROSITE" id="PS50089">
    <property type="entry name" value="ZF_RING_2"/>
    <property type="match status" value="1"/>
</dbReference>
<dbReference type="PANTHER" id="PTHR12618">
    <property type="entry name" value="PHD AND RING FINGER DOMAIN-CONTAINING PROTEIN 1"/>
    <property type="match status" value="1"/>
</dbReference>
<keyword evidence="3" id="KW-0862">Zinc</keyword>
<dbReference type="InterPro" id="IPR019787">
    <property type="entry name" value="Znf_PHD-finger"/>
</dbReference>
<comment type="caution">
    <text evidence="8">The sequence shown here is derived from an EMBL/GenBank/DDBJ whole genome shotgun (WGS) entry which is preliminary data.</text>
</comment>
<feature type="compositionally biased region" description="Basic and acidic residues" evidence="5">
    <location>
        <begin position="1197"/>
        <end position="1224"/>
    </location>
</feature>
<feature type="compositionally biased region" description="Basic residues" evidence="5">
    <location>
        <begin position="250"/>
        <end position="310"/>
    </location>
</feature>
<feature type="compositionally biased region" description="Low complexity" evidence="5">
    <location>
        <begin position="240"/>
        <end position="249"/>
    </location>
</feature>
<feature type="region of interest" description="Disordered" evidence="5">
    <location>
        <begin position="972"/>
        <end position="1019"/>
    </location>
</feature>
<dbReference type="PROSITE" id="PS01359">
    <property type="entry name" value="ZF_PHD_1"/>
    <property type="match status" value="1"/>
</dbReference>
<feature type="non-terminal residue" evidence="8">
    <location>
        <position position="1"/>
    </location>
</feature>
<proteinExistence type="predicted"/>
<feature type="compositionally biased region" description="Low complexity" evidence="5">
    <location>
        <begin position="682"/>
        <end position="691"/>
    </location>
</feature>
<feature type="compositionally biased region" description="Basic and acidic residues" evidence="5">
    <location>
        <begin position="1102"/>
        <end position="1160"/>
    </location>
</feature>
<dbReference type="Pfam" id="PF00628">
    <property type="entry name" value="PHD"/>
    <property type="match status" value="1"/>
</dbReference>
<dbReference type="Proteomes" id="UP000678393">
    <property type="component" value="Unassembled WGS sequence"/>
</dbReference>
<feature type="compositionally biased region" description="Basic and acidic residues" evidence="5">
    <location>
        <begin position="1496"/>
        <end position="1511"/>
    </location>
</feature>
<dbReference type="PROSITE" id="PS00518">
    <property type="entry name" value="ZF_RING_1"/>
    <property type="match status" value="1"/>
</dbReference>
<dbReference type="PANTHER" id="PTHR12618:SF20">
    <property type="entry name" value="PHD AND RING FINGER DOMAIN-CONTAINING PROTEIN 1"/>
    <property type="match status" value="1"/>
</dbReference>
<feature type="region of interest" description="Disordered" evidence="5">
    <location>
        <begin position="677"/>
        <end position="709"/>
    </location>
</feature>
<dbReference type="InterPro" id="IPR047157">
    <property type="entry name" value="PHRF1/Atg35"/>
</dbReference>
<feature type="compositionally biased region" description="Polar residues" evidence="5">
    <location>
        <begin position="697"/>
        <end position="709"/>
    </location>
</feature>
<feature type="domain" description="PHD-type" evidence="6">
    <location>
        <begin position="128"/>
        <end position="178"/>
    </location>
</feature>
<feature type="compositionally biased region" description="Acidic residues" evidence="5">
    <location>
        <begin position="1"/>
        <end position="43"/>
    </location>
</feature>
<feature type="region of interest" description="Disordered" evidence="5">
    <location>
        <begin position="1431"/>
        <end position="1451"/>
    </location>
</feature>